<keyword evidence="4" id="KW-1185">Reference proteome</keyword>
<reference evidence="4" key="1">
    <citation type="submission" date="2017-05" db="EMBL/GenBank/DDBJ databases">
        <authorList>
            <person name="Rodrigo-Torres L."/>
            <person name="Arahal R. D."/>
            <person name="Lucena T."/>
        </authorList>
    </citation>
    <scope>NUCLEOTIDE SEQUENCE [LARGE SCALE GENOMIC DNA]</scope>
    <source>
        <strain evidence="4">CECT 8649</strain>
    </source>
</reference>
<feature type="region of interest" description="Disordered" evidence="1">
    <location>
        <begin position="123"/>
        <end position="151"/>
    </location>
</feature>
<keyword evidence="2" id="KW-1133">Transmembrane helix</keyword>
<evidence type="ECO:0008006" key="5">
    <source>
        <dbReference type="Google" id="ProtNLM"/>
    </source>
</evidence>
<evidence type="ECO:0000256" key="1">
    <source>
        <dbReference type="SAM" id="MobiDB-lite"/>
    </source>
</evidence>
<feature type="transmembrane region" description="Helical" evidence="2">
    <location>
        <begin position="157"/>
        <end position="178"/>
    </location>
</feature>
<evidence type="ECO:0000313" key="3">
    <source>
        <dbReference type="EMBL" id="SMX25953.1"/>
    </source>
</evidence>
<organism evidence="3 4">
    <name type="scientific">Pelagimonas phthalicica</name>
    <dbReference type="NCBI Taxonomy" id="1037362"/>
    <lineage>
        <taxon>Bacteria</taxon>
        <taxon>Pseudomonadati</taxon>
        <taxon>Pseudomonadota</taxon>
        <taxon>Alphaproteobacteria</taxon>
        <taxon>Rhodobacterales</taxon>
        <taxon>Roseobacteraceae</taxon>
        <taxon>Pelagimonas</taxon>
    </lineage>
</organism>
<dbReference type="RefSeq" id="WP_235871885.1">
    <property type="nucleotide sequence ID" value="NZ_FXXP01000001.1"/>
</dbReference>
<name>A0A238J6I7_9RHOB</name>
<sequence length="179" mass="18977">MQIEINGSDRTTLRVFHLDLPPEAVERFTVQAGTGEWPLKYALGAKTLRNGFVDVVDLRDLDKMGLSSYLAQAHNAAGADFKADRSVLDALTGHVVILPPQAFDNTSQTLTIAPQLRLIGTYGGAKPTPRGPKLRSASASGLTAQGDPGAPQRRGSLWTILALIGAGIVALLLLAALLR</sequence>
<keyword evidence="2" id="KW-0812">Transmembrane</keyword>
<proteinExistence type="predicted"/>
<accession>A0A238J6I7</accession>
<dbReference type="Proteomes" id="UP000225972">
    <property type="component" value="Unassembled WGS sequence"/>
</dbReference>
<gene>
    <name evidence="3" type="ORF">TRP8649_00025</name>
</gene>
<dbReference type="AlphaFoldDB" id="A0A238J6I7"/>
<keyword evidence="2" id="KW-0472">Membrane</keyword>
<dbReference type="EMBL" id="FXXP01000001">
    <property type="protein sequence ID" value="SMX25953.1"/>
    <property type="molecule type" value="Genomic_DNA"/>
</dbReference>
<protein>
    <recommendedName>
        <fullName evidence="5">Aspartate carbamoyltransferase catalytic subunit</fullName>
    </recommendedName>
</protein>
<evidence type="ECO:0000313" key="4">
    <source>
        <dbReference type="Proteomes" id="UP000225972"/>
    </source>
</evidence>
<evidence type="ECO:0000256" key="2">
    <source>
        <dbReference type="SAM" id="Phobius"/>
    </source>
</evidence>